<dbReference type="InterPro" id="IPR046373">
    <property type="entry name" value="Acyl-CoA_Oxase/DH_mid-dom_sf"/>
</dbReference>
<proteinExistence type="inferred from homology"/>
<dbReference type="RefSeq" id="WP_405506068.1">
    <property type="nucleotide sequence ID" value="NZ_CP108341.1"/>
</dbReference>
<reference evidence="10 11" key="1">
    <citation type="submission" date="2022-10" db="EMBL/GenBank/DDBJ databases">
        <title>The complete genomes of actinobacterial strains from the NBC collection.</title>
        <authorList>
            <person name="Joergensen T.S."/>
            <person name="Alvarez Arevalo M."/>
            <person name="Sterndorff E.B."/>
            <person name="Faurdal D."/>
            <person name="Vuksanovic O."/>
            <person name="Mourched A.-S."/>
            <person name="Charusanti P."/>
            <person name="Shaw S."/>
            <person name="Blin K."/>
            <person name="Weber T."/>
        </authorList>
    </citation>
    <scope>NUCLEOTIDE SEQUENCE [LARGE SCALE GENOMIC DNA]</scope>
    <source>
        <strain evidence="10 11">NBC_00017</strain>
    </source>
</reference>
<evidence type="ECO:0000256" key="6">
    <source>
        <dbReference type="RuleBase" id="RU362125"/>
    </source>
</evidence>
<keyword evidence="5 6" id="KW-0560">Oxidoreductase</keyword>
<gene>
    <name evidence="10" type="ORF">OHU35_18745</name>
</gene>
<dbReference type="InterPro" id="IPR009100">
    <property type="entry name" value="AcylCoA_DH/oxidase_NM_dom_sf"/>
</dbReference>
<keyword evidence="4 6" id="KW-0274">FAD</keyword>
<dbReference type="PANTHER" id="PTHR48083">
    <property type="entry name" value="MEDIUM-CHAIN SPECIFIC ACYL-COA DEHYDROGENASE, MITOCHONDRIAL-RELATED"/>
    <property type="match status" value="1"/>
</dbReference>
<dbReference type="Gene3D" id="1.10.540.10">
    <property type="entry name" value="Acyl-CoA dehydrogenase/oxidase, N-terminal domain"/>
    <property type="match status" value="1"/>
</dbReference>
<evidence type="ECO:0000256" key="4">
    <source>
        <dbReference type="ARBA" id="ARBA00022827"/>
    </source>
</evidence>
<dbReference type="Pfam" id="PF00441">
    <property type="entry name" value="Acyl-CoA_dh_1"/>
    <property type="match status" value="1"/>
</dbReference>
<dbReference type="Pfam" id="PF02770">
    <property type="entry name" value="Acyl-CoA_dh_M"/>
    <property type="match status" value="1"/>
</dbReference>
<accession>A0ABZ1MJ75</accession>
<dbReference type="SUPFAM" id="SSF47203">
    <property type="entry name" value="Acyl-CoA dehydrogenase C-terminal domain-like"/>
    <property type="match status" value="1"/>
</dbReference>
<name>A0ABZ1MJ75_STREF</name>
<sequence>MDTEDHKALREAVSALGKRHGRGCDPAQLWSEAGKLGYLGVNLPEEYGGGGGGISELSLVLEELGAAGCPLLMLVVSPAICGTVIARFGTDAQKQTWLPALADGSRLMAFGITEPDAGSNSHRITTTARRDQDTGDWILTGRKVFISGVDIADATLIVGRTEDARTGSLKPCLFIVPRDTPGFGRRPIDMELNAAEKQFELTLDDVRLPADALVGDEDAGLLQLFAGLNPERIMTAAFAIGMGRYALARAVDYARDRQVWKTPIGAHQAIAHPLAQAHIELELARLMMRKAARLYDAGDDTGAGEAANMAKYAAGEACVKAVDQAVHTLGGNGLTREYGLAQLITAARVARIAPVSREMILNYVSHQTLGLPKSY</sequence>
<dbReference type="EMBL" id="CP108341">
    <property type="protein sequence ID" value="WTW27968.1"/>
    <property type="molecule type" value="Genomic_DNA"/>
</dbReference>
<dbReference type="Gene3D" id="2.40.110.10">
    <property type="entry name" value="Butyryl-CoA Dehydrogenase, subunit A, domain 2"/>
    <property type="match status" value="1"/>
</dbReference>
<dbReference type="Pfam" id="PF02771">
    <property type="entry name" value="Acyl-CoA_dh_N"/>
    <property type="match status" value="1"/>
</dbReference>
<evidence type="ECO:0000256" key="5">
    <source>
        <dbReference type="ARBA" id="ARBA00023002"/>
    </source>
</evidence>
<evidence type="ECO:0000313" key="10">
    <source>
        <dbReference type="EMBL" id="WTW27968.1"/>
    </source>
</evidence>
<dbReference type="Proteomes" id="UP001621512">
    <property type="component" value="Chromosome"/>
</dbReference>
<dbReference type="Gene3D" id="1.20.140.10">
    <property type="entry name" value="Butyryl-CoA Dehydrogenase, subunit A, domain 3"/>
    <property type="match status" value="1"/>
</dbReference>
<evidence type="ECO:0000259" key="9">
    <source>
        <dbReference type="Pfam" id="PF02771"/>
    </source>
</evidence>
<dbReference type="SUPFAM" id="SSF56645">
    <property type="entry name" value="Acyl-CoA dehydrogenase NM domain-like"/>
    <property type="match status" value="1"/>
</dbReference>
<dbReference type="PANTHER" id="PTHR48083:SF1">
    <property type="entry name" value="DEHYDROGENASE, PUTATIVE (AFU_ORTHOLOGUE AFUA_7G06510)-RELATED"/>
    <property type="match status" value="1"/>
</dbReference>
<evidence type="ECO:0000259" key="8">
    <source>
        <dbReference type="Pfam" id="PF02770"/>
    </source>
</evidence>
<keyword evidence="11" id="KW-1185">Reference proteome</keyword>
<organism evidence="10 11">
    <name type="scientific">Streptomyces purpurascens</name>
    <dbReference type="NCBI Taxonomy" id="1924"/>
    <lineage>
        <taxon>Bacteria</taxon>
        <taxon>Bacillati</taxon>
        <taxon>Actinomycetota</taxon>
        <taxon>Actinomycetes</taxon>
        <taxon>Kitasatosporales</taxon>
        <taxon>Streptomycetaceae</taxon>
        <taxon>Streptomyces</taxon>
    </lineage>
</organism>
<evidence type="ECO:0000256" key="3">
    <source>
        <dbReference type="ARBA" id="ARBA00022630"/>
    </source>
</evidence>
<evidence type="ECO:0000256" key="2">
    <source>
        <dbReference type="ARBA" id="ARBA00009347"/>
    </source>
</evidence>
<feature type="domain" description="Acyl-CoA oxidase/dehydrogenase middle" evidence="8">
    <location>
        <begin position="109"/>
        <end position="206"/>
    </location>
</feature>
<keyword evidence="3 6" id="KW-0285">Flavoprotein</keyword>
<comment type="similarity">
    <text evidence="2 6">Belongs to the acyl-CoA dehydrogenase family.</text>
</comment>
<dbReference type="InterPro" id="IPR006091">
    <property type="entry name" value="Acyl-CoA_Oxase/DH_mid-dom"/>
</dbReference>
<dbReference type="InterPro" id="IPR037069">
    <property type="entry name" value="AcylCoA_DH/ox_N_sf"/>
</dbReference>
<protein>
    <submittedName>
        <fullName evidence="10">Acyl-CoA dehydrogenase family protein</fullName>
    </submittedName>
</protein>
<dbReference type="PIRSF" id="PIRSF016578">
    <property type="entry name" value="HsaA"/>
    <property type="match status" value="1"/>
</dbReference>
<evidence type="ECO:0000259" key="7">
    <source>
        <dbReference type="Pfam" id="PF00441"/>
    </source>
</evidence>
<dbReference type="CDD" id="cd00567">
    <property type="entry name" value="ACAD"/>
    <property type="match status" value="1"/>
</dbReference>
<evidence type="ECO:0000313" key="11">
    <source>
        <dbReference type="Proteomes" id="UP001621512"/>
    </source>
</evidence>
<feature type="domain" description="Acyl-CoA dehydrogenase/oxidase N-terminal" evidence="9">
    <location>
        <begin position="5"/>
        <end position="104"/>
    </location>
</feature>
<dbReference type="InterPro" id="IPR013786">
    <property type="entry name" value="AcylCoA_DH/ox_N"/>
</dbReference>
<feature type="domain" description="Acyl-CoA dehydrogenase/oxidase C-terminal" evidence="7">
    <location>
        <begin position="220"/>
        <end position="362"/>
    </location>
</feature>
<dbReference type="InterPro" id="IPR050741">
    <property type="entry name" value="Acyl-CoA_dehydrogenase"/>
</dbReference>
<evidence type="ECO:0000256" key="1">
    <source>
        <dbReference type="ARBA" id="ARBA00001974"/>
    </source>
</evidence>
<dbReference type="InterPro" id="IPR009075">
    <property type="entry name" value="AcylCo_DH/oxidase_C"/>
</dbReference>
<dbReference type="InterPro" id="IPR036250">
    <property type="entry name" value="AcylCo_DH-like_C"/>
</dbReference>
<comment type="cofactor">
    <cofactor evidence="1 6">
        <name>FAD</name>
        <dbReference type="ChEBI" id="CHEBI:57692"/>
    </cofactor>
</comment>